<accession>A0AAE3AIK8</accession>
<evidence type="ECO:0000259" key="1">
    <source>
        <dbReference type="PROSITE" id="PS51664"/>
    </source>
</evidence>
<keyword evidence="3" id="KW-1185">Reference proteome</keyword>
<dbReference type="Gene3D" id="3.30.1330.230">
    <property type="match status" value="1"/>
</dbReference>
<dbReference type="PANTHER" id="PTHR37809:SF1">
    <property type="entry name" value="RIBOSOMAL PROTEIN S12 METHYLTHIOTRANSFERASE ACCESSORY FACTOR YCAO"/>
    <property type="match status" value="1"/>
</dbReference>
<gene>
    <name evidence="2" type="ORF">LKD37_14585</name>
</gene>
<dbReference type="EMBL" id="JAJEPW010000065">
    <property type="protein sequence ID" value="MCC2130721.1"/>
    <property type="molecule type" value="Genomic_DNA"/>
</dbReference>
<comment type="caution">
    <text evidence="2">The sequence shown here is derived from an EMBL/GenBank/DDBJ whole genome shotgun (WGS) entry which is preliminary data.</text>
</comment>
<reference evidence="2" key="1">
    <citation type="submission" date="2021-10" db="EMBL/GenBank/DDBJ databases">
        <title>Anaerobic single-cell dispensing facilitates the cultivation of human gut bacteria.</title>
        <authorList>
            <person name="Afrizal A."/>
        </authorList>
    </citation>
    <scope>NUCLEOTIDE SEQUENCE</scope>
    <source>
        <strain evidence="2">CLA-AA-H272</strain>
    </source>
</reference>
<dbReference type="Proteomes" id="UP001199319">
    <property type="component" value="Unassembled WGS sequence"/>
</dbReference>
<dbReference type="PROSITE" id="PS51664">
    <property type="entry name" value="YCAO"/>
    <property type="match status" value="1"/>
</dbReference>
<dbReference type="PANTHER" id="PTHR37809">
    <property type="entry name" value="RIBOSOMAL PROTEIN S12 METHYLTHIOTRANSFERASE ACCESSORY FACTOR YCAO"/>
    <property type="match status" value="1"/>
</dbReference>
<dbReference type="NCBIfam" id="TIGR00702">
    <property type="entry name" value="YcaO-type kinase domain"/>
    <property type="match status" value="1"/>
</dbReference>
<evidence type="ECO:0000313" key="3">
    <source>
        <dbReference type="Proteomes" id="UP001199319"/>
    </source>
</evidence>
<organism evidence="2 3">
    <name type="scientific">Brotocaccenecus cirricatena</name>
    <dbReference type="NCBI Taxonomy" id="3064195"/>
    <lineage>
        <taxon>Bacteria</taxon>
        <taxon>Bacillati</taxon>
        <taxon>Bacillota</taxon>
        <taxon>Clostridia</taxon>
        <taxon>Eubacteriales</taxon>
        <taxon>Oscillospiraceae</taxon>
        <taxon>Brotocaccenecus</taxon>
    </lineage>
</organism>
<dbReference type="RefSeq" id="WP_302929871.1">
    <property type="nucleotide sequence ID" value="NZ_JAJEPW010000065.1"/>
</dbReference>
<name>A0AAE3AIK8_9FIRM</name>
<dbReference type="InterPro" id="IPR003776">
    <property type="entry name" value="YcaO-like_dom"/>
</dbReference>
<proteinExistence type="predicted"/>
<sequence>MTILYSKYKDADPQQTVKTIKEHYASLQLNMEYSIEKHIDGVYSAYLYDVDGRWNTAGKGTTEAFCLASAYGESMEHLCNHFAFDISKTSERAKAYGGFCRYYDEIQLPIEAIEKVSPIVFRDMRSCCGTSNINNTEIIEIWKKVLQCNQTPFIPYFNISSRKTELLPDAVLSKLCGSNGGGSGNTPEEAIGHALDEAIERYVKYKIVFNNLTPPTIPREYIREQCPELHETIKQIEAQGRFNIIVKDASLGKGFSVVCILVIDNQTQRYLTNFGAHPRFEIALERCLTELFQDHECVDYLIDRADMTDWNTYESENSTNLSNWVSLLRDDIGSVPNSVFFRDASWEFAPWKIFDVYNNKIGVIHQLQILKENGFDVFIRDNSILDFPVYKVYIPFLSLSHIIFDNRLADEAIIVNHFFEYLSNDFPVDKKQTACDCAFSEDAFLLRMLLHNWNQELFDFLYATLLFDIHKPEKAVYLLKQTSFACATFLKRYIEMTLSGMDSKKKEALLYVFYGEKSITWLKHLEAGNAFALLQEYCQHSGLLKKNDTDANKAEWFKDELYQKIKSASQRTQIDQNRISSLLESFDCT</sequence>
<dbReference type="AlphaFoldDB" id="A0AAE3AIK8"/>
<feature type="domain" description="YcaO" evidence="1">
    <location>
        <begin position="58"/>
        <end position="427"/>
    </location>
</feature>
<protein>
    <submittedName>
        <fullName evidence="2">YcaO-like family protein</fullName>
    </submittedName>
</protein>
<dbReference type="Pfam" id="PF02624">
    <property type="entry name" value="YcaO"/>
    <property type="match status" value="1"/>
</dbReference>
<evidence type="ECO:0000313" key="2">
    <source>
        <dbReference type="EMBL" id="MCC2130721.1"/>
    </source>
</evidence>